<comment type="caution">
    <text evidence="1">The sequence shown here is derived from an EMBL/GenBank/DDBJ whole genome shotgun (WGS) entry which is preliminary data.</text>
</comment>
<reference evidence="2" key="1">
    <citation type="submission" date="2018-09" db="EMBL/GenBank/DDBJ databases">
        <authorList>
            <person name="Livingstone P.G."/>
            <person name="Whitworth D.E."/>
        </authorList>
    </citation>
    <scope>NUCLEOTIDE SEQUENCE [LARGE SCALE GENOMIC DNA]</scope>
    <source>
        <strain evidence="2">CA043D</strain>
    </source>
</reference>
<evidence type="ECO:0000313" key="2">
    <source>
        <dbReference type="Proteomes" id="UP000268313"/>
    </source>
</evidence>
<dbReference type="OrthoDB" id="626916at2"/>
<proteinExistence type="predicted"/>
<accession>A0A3A8KN78</accession>
<sequence length="1127" mass="120619">MSGEGGDTPTLDPGVRTLVTDLLYSHLPALYRVVDMAEGTREPRKSLAPKGVEELYKFLRILAAPIARTRQNIEELHADLFIDKSADWILPYLADMIGMRLVFPEAPSNRRDVRGTVGWRRRKGTPSMLEEMAGDLSGQLAVSREGWKRILLAQDLDLYRPERTIAGLGPATVAERASGPLDTSFHAVDPRRIGRTTGRYHPKHVAHWLYPTKLFPVTEGTARDRTLYDGGGAPKVDYRFAFNPLGADVPLRVRRASAEDRLAGDRVPPLHFAARPGDYFDQEGGSGARFTVRFTGLPAAVATASKEARASIRLPAERALAADLCDVLLLSHVAERLSSPVRVGVMAVPLTGADANVPNTAAGVLRGEVRIEARGGTSSLGVAGPVAGPYAVMLRLVADGGAGYFPGAVIEVACRAPSAAMPPSDQRLAAMGFLAGALAVELPATWVVGERWLFVAADGSVYDADPPGTALAVTPQGLRLPGEALSAGPGPAWPPLPLTSEPEPWRGIPSATARGPVVVHGPRALDVSGAPATAGNTVALRLVFALRVKTLIRPFLQLAWTGSDPTAVTAWKAFKEDGTNVTSAAELRAAWAFFAQENAASRDDAELWLRLESDTQRILLPSCEVSFTSDQSEAVLIHLPALETKVPPLAGWSPSLAFASEAVSVRLDGSTVWAGSLQVARFACGAITPIHEAKTLRRRQLRQRTLCWWKNEDPMNPQLGLATPAGFLDIDPAHGLFSFAKTEPAAPFTVASVHTGAAGWPPRPVTVDFLEGYSFHTGARPDAREPLLAEELPAPTRLVLGGGSLHRGAPLSYQALPRYSTLGEALAAVVADGVKAAAHEVIQLEDSATYAESALVWPANVKSLTVQAAELHRPVLLLGAAWSSGAPPAYEKLTLHGLAIRQTTYPGAPPVPATLALDLPPATEVEVRFCTALTPHDLWRFTAASGSDTAIRLFRCLAPRLQVNGAATVMVEESVLDAAGGAAVQAIDSEVRFERSTVVALRADLGGAPAVDVRVIEASESLFTDVARARDRFHGCVRYSRVEPESLLPRRHRVTEDIPLFVTRDRTDAAHLRLSEECPRTIARGAEDGSEMGAFHGARFAQRGDALLTRLIEYTPAGLQTGLLRMD</sequence>
<protein>
    <submittedName>
        <fullName evidence="1">Uncharacterized protein</fullName>
    </submittedName>
</protein>
<dbReference type="RefSeq" id="WP_120603052.1">
    <property type="nucleotide sequence ID" value="NZ_RAWE01000041.1"/>
</dbReference>
<keyword evidence="2" id="KW-1185">Reference proteome</keyword>
<organism evidence="1 2">
    <name type="scientific">Corallococcus carmarthensis</name>
    <dbReference type="NCBI Taxonomy" id="2316728"/>
    <lineage>
        <taxon>Bacteria</taxon>
        <taxon>Pseudomonadati</taxon>
        <taxon>Myxococcota</taxon>
        <taxon>Myxococcia</taxon>
        <taxon>Myxococcales</taxon>
        <taxon>Cystobacterineae</taxon>
        <taxon>Myxococcaceae</taxon>
        <taxon>Corallococcus</taxon>
    </lineage>
</organism>
<name>A0A3A8KN78_9BACT</name>
<evidence type="ECO:0000313" key="1">
    <source>
        <dbReference type="EMBL" id="RKH03414.1"/>
    </source>
</evidence>
<dbReference type="EMBL" id="RAWE01000041">
    <property type="protein sequence ID" value="RKH03414.1"/>
    <property type="molecule type" value="Genomic_DNA"/>
</dbReference>
<gene>
    <name evidence="1" type="ORF">D7X32_14050</name>
</gene>
<dbReference type="Proteomes" id="UP000268313">
    <property type="component" value="Unassembled WGS sequence"/>
</dbReference>
<dbReference type="AlphaFoldDB" id="A0A3A8KN78"/>